<evidence type="ECO:0000313" key="1">
    <source>
        <dbReference type="EMBL" id="KAK3576712.1"/>
    </source>
</evidence>
<name>A0AAE0RNI4_9BIVA</name>
<gene>
    <name evidence="1" type="ORF">CHS0354_005546</name>
</gene>
<reference evidence="1" key="3">
    <citation type="submission" date="2023-05" db="EMBL/GenBank/DDBJ databases">
        <authorList>
            <person name="Smith C.H."/>
        </authorList>
    </citation>
    <scope>NUCLEOTIDE SEQUENCE</scope>
    <source>
        <strain evidence="1">CHS0354</strain>
        <tissue evidence="1">Mantle</tissue>
    </source>
</reference>
<dbReference type="AlphaFoldDB" id="A0AAE0RNI4"/>
<organism evidence="1 2">
    <name type="scientific">Potamilus streckersoni</name>
    <dbReference type="NCBI Taxonomy" id="2493646"/>
    <lineage>
        <taxon>Eukaryota</taxon>
        <taxon>Metazoa</taxon>
        <taxon>Spiralia</taxon>
        <taxon>Lophotrochozoa</taxon>
        <taxon>Mollusca</taxon>
        <taxon>Bivalvia</taxon>
        <taxon>Autobranchia</taxon>
        <taxon>Heteroconchia</taxon>
        <taxon>Palaeoheterodonta</taxon>
        <taxon>Unionida</taxon>
        <taxon>Unionoidea</taxon>
        <taxon>Unionidae</taxon>
        <taxon>Ambleminae</taxon>
        <taxon>Lampsilini</taxon>
        <taxon>Potamilus</taxon>
    </lineage>
</organism>
<comment type="caution">
    <text evidence="1">The sequence shown here is derived from an EMBL/GenBank/DDBJ whole genome shotgun (WGS) entry which is preliminary data.</text>
</comment>
<reference evidence="1" key="1">
    <citation type="journal article" date="2021" name="Genome Biol. Evol.">
        <title>A High-Quality Reference Genome for a Parasitic Bivalve with Doubly Uniparental Inheritance (Bivalvia: Unionida).</title>
        <authorList>
            <person name="Smith C.H."/>
        </authorList>
    </citation>
    <scope>NUCLEOTIDE SEQUENCE</scope>
    <source>
        <strain evidence="1">CHS0354</strain>
    </source>
</reference>
<protein>
    <submittedName>
        <fullName evidence="1">Uncharacterized protein</fullName>
    </submittedName>
</protein>
<sequence>MLPLKDLVALGKEFGYAGKSLRKRIQEDQSQEWDERGKALDVYSRLSRDDVFKYDVLKESLPKRYELTEQSGCTE</sequence>
<reference evidence="1" key="2">
    <citation type="journal article" date="2021" name="Genome Biol. Evol.">
        <title>Developing a high-quality reference genome for a parasitic bivalve with doubly uniparental inheritance (Bivalvia: Unionida).</title>
        <authorList>
            <person name="Smith C.H."/>
        </authorList>
    </citation>
    <scope>NUCLEOTIDE SEQUENCE</scope>
    <source>
        <strain evidence="1">CHS0354</strain>
        <tissue evidence="1">Mantle</tissue>
    </source>
</reference>
<proteinExistence type="predicted"/>
<accession>A0AAE0RNI4</accession>
<dbReference type="EMBL" id="JAEAOA010000394">
    <property type="protein sequence ID" value="KAK3576712.1"/>
    <property type="molecule type" value="Genomic_DNA"/>
</dbReference>
<dbReference type="Proteomes" id="UP001195483">
    <property type="component" value="Unassembled WGS sequence"/>
</dbReference>
<keyword evidence="2" id="KW-1185">Reference proteome</keyword>
<evidence type="ECO:0000313" key="2">
    <source>
        <dbReference type="Proteomes" id="UP001195483"/>
    </source>
</evidence>